<dbReference type="OrthoDB" id="5641374at2"/>
<reference evidence="1 2" key="1">
    <citation type="submission" date="2019-11" db="EMBL/GenBank/DDBJ databases">
        <title>The genome sequence of Methylocystis heyeri.</title>
        <authorList>
            <person name="Oshkin I.Y."/>
            <person name="Miroshnikov K."/>
            <person name="Dedysh S.N."/>
        </authorList>
    </citation>
    <scope>NUCLEOTIDE SEQUENCE [LARGE SCALE GENOMIC DNA]</scope>
    <source>
        <strain evidence="1 2">H2</strain>
    </source>
</reference>
<dbReference type="KEGG" id="mhey:H2LOC_001335"/>
<evidence type="ECO:0000313" key="1">
    <source>
        <dbReference type="EMBL" id="QGM44448.1"/>
    </source>
</evidence>
<protein>
    <submittedName>
        <fullName evidence="1">DUF3775 domain-containing protein</fullName>
    </submittedName>
</protein>
<dbReference type="EMBL" id="CP046052">
    <property type="protein sequence ID" value="QGM44448.1"/>
    <property type="molecule type" value="Genomic_DNA"/>
</dbReference>
<accession>A0A6B8KD32</accession>
<proteinExistence type="predicted"/>
<name>A0A6B8KD32_9HYPH</name>
<organism evidence="1 2">
    <name type="scientific">Methylocystis heyeri</name>
    <dbReference type="NCBI Taxonomy" id="391905"/>
    <lineage>
        <taxon>Bacteria</taxon>
        <taxon>Pseudomonadati</taxon>
        <taxon>Pseudomonadota</taxon>
        <taxon>Alphaproteobacteria</taxon>
        <taxon>Hyphomicrobiales</taxon>
        <taxon>Methylocystaceae</taxon>
        <taxon>Methylocystis</taxon>
    </lineage>
</organism>
<dbReference type="InterPro" id="IPR022254">
    <property type="entry name" value="DUF3775"/>
</dbReference>
<sequence length="133" mass="14619">MPDINTAKVCYVIVKARELESEDEGIHADASDASDDKFVSVLTEEAYPSVHREISEFIEAMDEDEQCELVALAWVGRGDFTAAEWDDAVAQARQRRQGPTAAYLLGIPLLASFLEGGLAEFDESCEGYAADRQ</sequence>
<dbReference type="AlphaFoldDB" id="A0A6B8KD32"/>
<dbReference type="RefSeq" id="WP_136494751.1">
    <property type="nucleotide sequence ID" value="NZ_CP046052.1"/>
</dbReference>
<evidence type="ECO:0000313" key="2">
    <source>
        <dbReference type="Proteomes" id="UP000309061"/>
    </source>
</evidence>
<dbReference type="Proteomes" id="UP000309061">
    <property type="component" value="Chromosome"/>
</dbReference>
<gene>
    <name evidence="1" type="ORF">H2LOC_001335</name>
</gene>
<dbReference type="Pfam" id="PF12616">
    <property type="entry name" value="DUF3775"/>
    <property type="match status" value="1"/>
</dbReference>
<keyword evidence="2" id="KW-1185">Reference proteome</keyword>